<keyword evidence="2" id="KW-0808">Transferase</keyword>
<dbReference type="GO" id="GO:0000271">
    <property type="term" value="P:polysaccharide biosynthetic process"/>
    <property type="evidence" value="ECO:0007669"/>
    <property type="project" value="UniProtKB-KW"/>
</dbReference>
<dbReference type="AlphaFoldDB" id="A0AB73HHV1"/>
<dbReference type="InterPro" id="IPR047141">
    <property type="entry name" value="Stealth"/>
</dbReference>
<comment type="caution">
    <text evidence="6">The sequence shown here is derived from an EMBL/GenBank/DDBJ whole genome shotgun (WGS) entry which is preliminary data.</text>
</comment>
<dbReference type="Pfam" id="PF17101">
    <property type="entry name" value="Stealth_CR1"/>
    <property type="match status" value="1"/>
</dbReference>
<proteinExistence type="inferred from homology"/>
<comment type="similarity">
    <text evidence="1">Belongs to the stealth family.</text>
</comment>
<dbReference type="InterPro" id="IPR031358">
    <property type="entry name" value="Stealth_CR1"/>
</dbReference>
<protein>
    <submittedName>
        <fullName evidence="6">Stealth CR1 domain-containing protein</fullName>
    </submittedName>
</protein>
<dbReference type="GO" id="GO:0016772">
    <property type="term" value="F:transferase activity, transferring phosphorus-containing groups"/>
    <property type="evidence" value="ECO:0007669"/>
    <property type="project" value="InterPro"/>
</dbReference>
<dbReference type="Pfam" id="PF11380">
    <property type="entry name" value="Stealth_CR2"/>
    <property type="match status" value="1"/>
</dbReference>
<dbReference type="RefSeq" id="WP_195749976.1">
    <property type="nucleotide sequence ID" value="NZ_JADOFP010000008.1"/>
</dbReference>
<name>A0AB73HHV1_PEDPE</name>
<dbReference type="PANTHER" id="PTHR24045:SF0">
    <property type="entry name" value="N-ACETYLGLUCOSAMINE-1-PHOSPHOTRANSFERASE SUBUNITS ALPHA_BETA"/>
    <property type="match status" value="1"/>
</dbReference>
<evidence type="ECO:0000313" key="6">
    <source>
        <dbReference type="EMBL" id="MBF7115606.1"/>
    </source>
</evidence>
<evidence type="ECO:0000256" key="2">
    <source>
        <dbReference type="ARBA" id="ARBA00022679"/>
    </source>
</evidence>
<dbReference type="EMBL" id="JADOFP010000008">
    <property type="protein sequence ID" value="MBF7115606.1"/>
    <property type="molecule type" value="Genomic_DNA"/>
</dbReference>
<reference evidence="6" key="1">
    <citation type="submission" date="2020-11" db="EMBL/GenBank/DDBJ databases">
        <title>Antibiotic susceptibility profiles of Pediococcus pentosaceus from various origins and their implications for the safety assessment of strains with food-technology applications.</title>
        <authorList>
            <person name="Shani N."/>
            <person name="Oberhaensli S."/>
            <person name="Arias E."/>
        </authorList>
    </citation>
    <scope>NUCLEOTIDE SEQUENCE</scope>
    <source>
        <strain evidence="6">FAM 24207</strain>
    </source>
</reference>
<sequence>MDKIDFVITWVDDGDPQWQAKRAKYDSKNKTVMNNKIRYRDYGTLKYWFRAVEKFAPWVHKVYFVVDNQIPAWLNLNNEKLEVVNHKDFIDEEFLPTFNSNAIELNITKIKGLSEKFVLFNDDMYLNDFIDEKIFFKNDLPVGTGTFQPTMPTTEFTHIVINNLLIINKWFNYRKILGNNWKKYFSPKYGIRRLLSAATTLPFNKIIGFYDEHLPIPYLKSTYDIVLKKASDEVYKTSLSKIRNSNNISHWLVQYYNFCTGAYYPRKKGFGRFYELQEYQRFVEDIKNSESKVVCINDSSNEKTERGIDELNKVLEEKFPIKSLFEK</sequence>
<evidence type="ECO:0000256" key="3">
    <source>
        <dbReference type="ARBA" id="ARBA00023169"/>
    </source>
</evidence>
<dbReference type="InterPro" id="IPR021520">
    <property type="entry name" value="Stealth_CR2"/>
</dbReference>
<gene>
    <name evidence="6" type="ORF">ITQ90_09055</name>
</gene>
<feature type="domain" description="Stealth protein CR1 conserved region 1" evidence="5">
    <location>
        <begin position="3"/>
        <end position="29"/>
    </location>
</feature>
<evidence type="ECO:0000256" key="1">
    <source>
        <dbReference type="ARBA" id="ARBA00007583"/>
    </source>
</evidence>
<dbReference type="PANTHER" id="PTHR24045">
    <property type="match status" value="1"/>
</dbReference>
<evidence type="ECO:0000313" key="7">
    <source>
        <dbReference type="Proteomes" id="UP001194632"/>
    </source>
</evidence>
<keyword evidence="3" id="KW-0270">Exopolysaccharide synthesis</keyword>
<organism evidence="6 7">
    <name type="scientific">Pediococcus pentosaceus</name>
    <dbReference type="NCBI Taxonomy" id="1255"/>
    <lineage>
        <taxon>Bacteria</taxon>
        <taxon>Bacillati</taxon>
        <taxon>Bacillota</taxon>
        <taxon>Bacilli</taxon>
        <taxon>Lactobacillales</taxon>
        <taxon>Lactobacillaceae</taxon>
        <taxon>Pediococcus</taxon>
    </lineage>
</organism>
<feature type="domain" description="Stealth protein CR2 conserved region 2" evidence="4">
    <location>
        <begin position="38"/>
        <end position="139"/>
    </location>
</feature>
<accession>A0AB73HHV1</accession>
<evidence type="ECO:0000259" key="5">
    <source>
        <dbReference type="Pfam" id="PF17101"/>
    </source>
</evidence>
<dbReference type="Proteomes" id="UP001194632">
    <property type="component" value="Unassembled WGS sequence"/>
</dbReference>
<evidence type="ECO:0000259" key="4">
    <source>
        <dbReference type="Pfam" id="PF11380"/>
    </source>
</evidence>